<dbReference type="Gene3D" id="3.20.20.100">
    <property type="entry name" value="NADP-dependent oxidoreductase domain"/>
    <property type="match status" value="1"/>
</dbReference>
<organism evidence="2 3">
    <name type="scientific">Cognaticolwellia beringensis</name>
    <dbReference type="NCBI Taxonomy" id="1967665"/>
    <lineage>
        <taxon>Bacteria</taxon>
        <taxon>Pseudomonadati</taxon>
        <taxon>Pseudomonadota</taxon>
        <taxon>Gammaproteobacteria</taxon>
        <taxon>Alteromonadales</taxon>
        <taxon>Colwelliaceae</taxon>
        <taxon>Cognaticolwellia</taxon>
    </lineage>
</organism>
<dbReference type="PANTHER" id="PTHR43364">
    <property type="entry name" value="NADH-SPECIFIC METHYLGLYOXAL REDUCTASE-RELATED"/>
    <property type="match status" value="1"/>
</dbReference>
<dbReference type="GO" id="GO:0005829">
    <property type="term" value="C:cytosol"/>
    <property type="evidence" value="ECO:0007669"/>
    <property type="project" value="TreeGrafter"/>
</dbReference>
<dbReference type="EMBL" id="CP020465">
    <property type="protein sequence ID" value="ASP49120.1"/>
    <property type="molecule type" value="Genomic_DNA"/>
</dbReference>
<evidence type="ECO:0000259" key="1">
    <source>
        <dbReference type="Pfam" id="PF00248"/>
    </source>
</evidence>
<dbReference type="AlphaFoldDB" id="A0A222GBD6"/>
<dbReference type="Pfam" id="PF00248">
    <property type="entry name" value="Aldo_ket_red"/>
    <property type="match status" value="1"/>
</dbReference>
<sequence>MKHSKLGNSTIESSRFIYGCMRIAGDNSTSDRSKGKRAIMTALDAGYNHFDHADIYGGGASESIFGEILAEQPHLREKMIITSKAGIRPKNNDDSYAPTRYDFSQKYLLASVEGSLKRLNTDHLDLFLLHRPDYLFDANEVAETFALLKASGKVKHFGVSNFKPSQVALLKSALSMPLLVNQVEINIHNIDTLLDGTLDQCQQHGITPIAWCPLGGVAYSAWGNTFSVEDEQRIESELNNQSKKYGCAPWQVILAWLLQHPANVFPIIGSTTPERIIAAKQALAIDYSREDWYRLLEARNGQAVP</sequence>
<accession>A0A222GBD6</accession>
<gene>
    <name evidence="2" type="ORF">B5D82_15915</name>
</gene>
<evidence type="ECO:0000313" key="3">
    <source>
        <dbReference type="Proteomes" id="UP000202259"/>
    </source>
</evidence>
<dbReference type="PANTHER" id="PTHR43364:SF1">
    <property type="entry name" value="OXIDOREDUCTASE YDHF"/>
    <property type="match status" value="1"/>
</dbReference>
<feature type="domain" description="NADP-dependent oxidoreductase" evidence="1">
    <location>
        <begin position="17"/>
        <end position="296"/>
    </location>
</feature>
<evidence type="ECO:0000313" key="2">
    <source>
        <dbReference type="EMBL" id="ASP49120.1"/>
    </source>
</evidence>
<proteinExistence type="predicted"/>
<dbReference type="RefSeq" id="WP_081152903.1">
    <property type="nucleotide sequence ID" value="NZ_CP020465.1"/>
</dbReference>
<keyword evidence="3" id="KW-1185">Reference proteome</keyword>
<dbReference type="PRINTS" id="PR00069">
    <property type="entry name" value="ALDKETRDTASE"/>
</dbReference>
<dbReference type="OrthoDB" id="9768793at2"/>
<dbReference type="GO" id="GO:0016491">
    <property type="term" value="F:oxidoreductase activity"/>
    <property type="evidence" value="ECO:0007669"/>
    <property type="project" value="InterPro"/>
</dbReference>
<reference evidence="2 3" key="1">
    <citation type="submission" date="2017-08" db="EMBL/GenBank/DDBJ databases">
        <title>Complete genome of Colwellia sp. NB097-1, a psychrophile bacterium ioslated from Bering Sea.</title>
        <authorList>
            <person name="Chen X."/>
        </authorList>
    </citation>
    <scope>NUCLEOTIDE SEQUENCE [LARGE SCALE GENOMIC DNA]</scope>
    <source>
        <strain evidence="2 3">NB097-1</strain>
    </source>
</reference>
<dbReference type="KEGG" id="cber:B5D82_15915"/>
<dbReference type="InterPro" id="IPR036812">
    <property type="entry name" value="NAD(P)_OxRdtase_dom_sf"/>
</dbReference>
<dbReference type="CDD" id="cd19092">
    <property type="entry name" value="AKR_BsYcsN_EcYdhF-like"/>
    <property type="match status" value="1"/>
</dbReference>
<dbReference type="InterPro" id="IPR023210">
    <property type="entry name" value="NADP_OxRdtase_dom"/>
</dbReference>
<name>A0A222GBD6_9GAMM</name>
<dbReference type="Proteomes" id="UP000202259">
    <property type="component" value="Chromosome"/>
</dbReference>
<dbReference type="InterPro" id="IPR020471">
    <property type="entry name" value="AKR"/>
</dbReference>
<protein>
    <recommendedName>
        <fullName evidence="1">NADP-dependent oxidoreductase domain-containing protein</fullName>
    </recommendedName>
</protein>
<dbReference type="SUPFAM" id="SSF51430">
    <property type="entry name" value="NAD(P)-linked oxidoreductase"/>
    <property type="match status" value="1"/>
</dbReference>
<dbReference type="InterPro" id="IPR050523">
    <property type="entry name" value="AKR_Detox_Biosynth"/>
</dbReference>